<comment type="subcellular location">
    <subcellularLocation>
        <location evidence="1">Cytoplasm</location>
    </subcellularLocation>
</comment>
<dbReference type="CDD" id="cd17767">
    <property type="entry name" value="UP_EcUdp-like"/>
    <property type="match status" value="1"/>
</dbReference>
<evidence type="ECO:0000313" key="13">
    <source>
        <dbReference type="Proteomes" id="UP000050501"/>
    </source>
</evidence>
<dbReference type="RefSeq" id="WP_062416706.1">
    <property type="nucleotide sequence ID" value="NZ_DF967974.1"/>
</dbReference>
<keyword evidence="8 10" id="KW-0808">Transferase</keyword>
<evidence type="ECO:0000256" key="10">
    <source>
        <dbReference type="RuleBase" id="RU361131"/>
    </source>
</evidence>
<dbReference type="SUPFAM" id="SSF53167">
    <property type="entry name" value="Purine and uridine phosphorylases"/>
    <property type="match status" value="1"/>
</dbReference>
<dbReference type="NCBIfam" id="TIGR01718">
    <property type="entry name" value="Uridine-psphlse"/>
    <property type="match status" value="1"/>
</dbReference>
<evidence type="ECO:0000256" key="4">
    <source>
        <dbReference type="ARBA" id="ARBA00011888"/>
    </source>
</evidence>
<feature type="domain" description="Nucleoside phosphorylase" evidence="11">
    <location>
        <begin position="20"/>
        <end position="253"/>
    </location>
</feature>
<dbReference type="UniPathway" id="UPA00574">
    <property type="reaction ID" value="UER00633"/>
</dbReference>
<dbReference type="AlphaFoldDB" id="A0A0N8GSS1"/>
<organism evidence="12 13">
    <name type="scientific">Levilinea saccharolytica</name>
    <dbReference type="NCBI Taxonomy" id="229921"/>
    <lineage>
        <taxon>Bacteria</taxon>
        <taxon>Bacillati</taxon>
        <taxon>Chloroflexota</taxon>
        <taxon>Anaerolineae</taxon>
        <taxon>Anaerolineales</taxon>
        <taxon>Anaerolineaceae</taxon>
        <taxon>Levilinea</taxon>
    </lineage>
</organism>
<comment type="pathway">
    <text evidence="2 10">Pyrimidine metabolism; UMP biosynthesis via salvage pathway; uracil from uridine (phosphorylase route): step 1/1.</text>
</comment>
<dbReference type="PANTHER" id="PTHR43691">
    <property type="entry name" value="URIDINE PHOSPHORYLASE"/>
    <property type="match status" value="1"/>
</dbReference>
<dbReference type="Pfam" id="PF01048">
    <property type="entry name" value="PNP_UDP_1"/>
    <property type="match status" value="1"/>
</dbReference>
<dbReference type="STRING" id="229921.ADN01_02715"/>
<dbReference type="Gene3D" id="3.40.50.1580">
    <property type="entry name" value="Nucleoside phosphorylase domain"/>
    <property type="match status" value="1"/>
</dbReference>
<evidence type="ECO:0000256" key="3">
    <source>
        <dbReference type="ARBA" id="ARBA00010456"/>
    </source>
</evidence>
<evidence type="ECO:0000313" key="12">
    <source>
        <dbReference type="EMBL" id="KPL90082.1"/>
    </source>
</evidence>
<evidence type="ECO:0000256" key="7">
    <source>
        <dbReference type="ARBA" id="ARBA00022676"/>
    </source>
</evidence>
<evidence type="ECO:0000259" key="11">
    <source>
        <dbReference type="Pfam" id="PF01048"/>
    </source>
</evidence>
<keyword evidence="13" id="KW-1185">Reference proteome</keyword>
<dbReference type="GO" id="GO:0005829">
    <property type="term" value="C:cytosol"/>
    <property type="evidence" value="ECO:0007669"/>
    <property type="project" value="TreeGrafter"/>
</dbReference>
<comment type="caution">
    <text evidence="12">The sequence shown here is derived from an EMBL/GenBank/DDBJ whole genome shotgun (WGS) entry which is preliminary data.</text>
</comment>
<dbReference type="InterPro" id="IPR035994">
    <property type="entry name" value="Nucleoside_phosphorylase_sf"/>
</dbReference>
<dbReference type="EMBL" id="LGCM01000013">
    <property type="protein sequence ID" value="KPL90082.1"/>
    <property type="molecule type" value="Genomic_DNA"/>
</dbReference>
<comment type="catalytic activity">
    <reaction evidence="9 10">
        <text>uridine + phosphate = alpha-D-ribose 1-phosphate + uracil</text>
        <dbReference type="Rhea" id="RHEA:24388"/>
        <dbReference type="ChEBI" id="CHEBI:16704"/>
        <dbReference type="ChEBI" id="CHEBI:17568"/>
        <dbReference type="ChEBI" id="CHEBI:43474"/>
        <dbReference type="ChEBI" id="CHEBI:57720"/>
        <dbReference type="EC" id="2.4.2.3"/>
    </reaction>
</comment>
<accession>A0A0N8GSS1</accession>
<dbReference type="EC" id="2.4.2.3" evidence="4 10"/>
<dbReference type="GO" id="GO:0009166">
    <property type="term" value="P:nucleotide catabolic process"/>
    <property type="evidence" value="ECO:0007669"/>
    <property type="project" value="InterPro"/>
</dbReference>
<reference evidence="12 13" key="1">
    <citation type="submission" date="2015-07" db="EMBL/GenBank/DDBJ databases">
        <title>Genome sequence of Levilinea saccharolytica DSM 16555.</title>
        <authorList>
            <person name="Hemp J."/>
            <person name="Ward L.M."/>
            <person name="Pace L.A."/>
            <person name="Fischer W.W."/>
        </authorList>
    </citation>
    <scope>NUCLEOTIDE SEQUENCE [LARGE SCALE GENOMIC DNA]</scope>
    <source>
        <strain evidence="12 13">KIBI-1</strain>
    </source>
</reference>
<evidence type="ECO:0000256" key="5">
    <source>
        <dbReference type="ARBA" id="ARBA00021980"/>
    </source>
</evidence>
<evidence type="ECO:0000256" key="2">
    <source>
        <dbReference type="ARBA" id="ARBA00004825"/>
    </source>
</evidence>
<dbReference type="InterPro" id="IPR018016">
    <property type="entry name" value="Nucleoside_phosphorylase_CS"/>
</dbReference>
<proteinExistence type="inferred from homology"/>
<evidence type="ECO:0000256" key="6">
    <source>
        <dbReference type="ARBA" id="ARBA00022490"/>
    </source>
</evidence>
<dbReference type="GO" id="GO:0004850">
    <property type="term" value="F:uridine phosphorylase activity"/>
    <property type="evidence" value="ECO:0007669"/>
    <property type="project" value="UniProtKB-EC"/>
</dbReference>
<dbReference type="GO" id="GO:0044206">
    <property type="term" value="P:UMP salvage"/>
    <property type="evidence" value="ECO:0007669"/>
    <property type="project" value="UniProtKB-UniPathway"/>
</dbReference>
<protein>
    <recommendedName>
        <fullName evidence="5 10">Uridine phosphorylase</fullName>
        <ecNumber evidence="4 10">2.4.2.3</ecNumber>
    </recommendedName>
</protein>
<dbReference type="PATRIC" id="fig|229921.5.peg.2539"/>
<comment type="function">
    <text evidence="10">Catalyzes the reversible phosphorylytic cleavage of uridine to uracil and ribose-1-phosphate.</text>
</comment>
<dbReference type="PANTHER" id="PTHR43691:SF13">
    <property type="entry name" value="URIDINE PHOSPHORYLASE"/>
    <property type="match status" value="1"/>
</dbReference>
<evidence type="ECO:0000256" key="1">
    <source>
        <dbReference type="ARBA" id="ARBA00004496"/>
    </source>
</evidence>
<gene>
    <name evidence="12" type="ORF">ADN01_02715</name>
</gene>
<evidence type="ECO:0000256" key="8">
    <source>
        <dbReference type="ARBA" id="ARBA00022679"/>
    </source>
</evidence>
<dbReference type="InterPro" id="IPR010058">
    <property type="entry name" value="Uridine_phosphorylase"/>
</dbReference>
<dbReference type="GO" id="GO:0009164">
    <property type="term" value="P:nucleoside catabolic process"/>
    <property type="evidence" value="ECO:0007669"/>
    <property type="project" value="UniProtKB-ARBA"/>
</dbReference>
<keyword evidence="7 10" id="KW-0328">Glycosyltransferase</keyword>
<dbReference type="PROSITE" id="PS01232">
    <property type="entry name" value="PNP_UDP_1"/>
    <property type="match status" value="1"/>
</dbReference>
<evidence type="ECO:0000256" key="9">
    <source>
        <dbReference type="ARBA" id="ARBA00048447"/>
    </source>
</evidence>
<dbReference type="InterPro" id="IPR000845">
    <property type="entry name" value="Nucleoside_phosphorylase_d"/>
</dbReference>
<name>A0A0N8GSS1_9CHLR</name>
<sequence length="263" mass="28731">METPDQLQHHIHMKKGDVGRYVLLPGDPGRSEKIAQYFDNPQFVAQHREYVTYTGTLLGEKVSVTSTGIGCPSTAIAVEELIAIGADTFIRVGTSGGMQPGIKTGDVAVVTGAIRDEGTTLHYLPPEFPAVADVDVVLALEEGARRAGIRSWRGISQSKDSFYGEVEPQRMPVDKRLAERWKAWIAGGAVCSEMEAAAIFIISSIHRKRASGVMLMGSMAEEDQPHTPEEWKAMEALFDVDRAIRVAIEGLKALIEQDRQRGA</sequence>
<keyword evidence="6" id="KW-0963">Cytoplasm</keyword>
<comment type="similarity">
    <text evidence="3 10">Belongs to the PNP/UDP phosphorylase family.</text>
</comment>
<dbReference type="OrthoDB" id="7945729at2"/>
<dbReference type="Proteomes" id="UP000050501">
    <property type="component" value="Unassembled WGS sequence"/>
</dbReference>